<dbReference type="RefSeq" id="WP_130420032.1">
    <property type="nucleotide sequence ID" value="NZ_SHKW01000001.1"/>
</dbReference>
<evidence type="ECO:0000256" key="1">
    <source>
        <dbReference type="SAM" id="MobiDB-lite"/>
    </source>
</evidence>
<evidence type="ECO:0000313" key="3">
    <source>
        <dbReference type="Proteomes" id="UP000292958"/>
    </source>
</evidence>
<sequence length="101" mass="11222">MNTPQRKTMPDETASAADENKLPPDWMIFSALNAAWIQSPDGTIKLMAERIMTFQGLGTSAAPAERVRARLIAQSYVQVYAVLQELNATYKKTAYAERKAT</sequence>
<organism evidence="2 3">
    <name type="scientific">Edaphobacter modestus</name>
    <dbReference type="NCBI Taxonomy" id="388466"/>
    <lineage>
        <taxon>Bacteria</taxon>
        <taxon>Pseudomonadati</taxon>
        <taxon>Acidobacteriota</taxon>
        <taxon>Terriglobia</taxon>
        <taxon>Terriglobales</taxon>
        <taxon>Acidobacteriaceae</taxon>
        <taxon>Edaphobacter</taxon>
    </lineage>
</organism>
<dbReference type="OrthoDB" id="9885729at2"/>
<accession>A0A4Q7YXQ9</accession>
<name>A0A4Q7YXQ9_9BACT</name>
<gene>
    <name evidence="2" type="ORF">BDD14_3798</name>
</gene>
<feature type="region of interest" description="Disordered" evidence="1">
    <location>
        <begin position="1"/>
        <end position="20"/>
    </location>
</feature>
<comment type="caution">
    <text evidence="2">The sequence shown here is derived from an EMBL/GenBank/DDBJ whole genome shotgun (WGS) entry which is preliminary data.</text>
</comment>
<dbReference type="Proteomes" id="UP000292958">
    <property type="component" value="Unassembled WGS sequence"/>
</dbReference>
<dbReference type="AlphaFoldDB" id="A0A4Q7YXQ9"/>
<evidence type="ECO:0000313" key="2">
    <source>
        <dbReference type="EMBL" id="RZU42244.1"/>
    </source>
</evidence>
<protein>
    <submittedName>
        <fullName evidence="2">Uncharacterized protein</fullName>
    </submittedName>
</protein>
<proteinExistence type="predicted"/>
<dbReference type="EMBL" id="SHKW01000001">
    <property type="protein sequence ID" value="RZU42244.1"/>
    <property type="molecule type" value="Genomic_DNA"/>
</dbReference>
<keyword evidence="3" id="KW-1185">Reference proteome</keyword>
<reference evidence="2 3" key="1">
    <citation type="submission" date="2019-02" db="EMBL/GenBank/DDBJ databases">
        <title>Genomic Encyclopedia of Archaeal and Bacterial Type Strains, Phase II (KMG-II): from individual species to whole genera.</title>
        <authorList>
            <person name="Goeker M."/>
        </authorList>
    </citation>
    <scope>NUCLEOTIDE SEQUENCE [LARGE SCALE GENOMIC DNA]</scope>
    <source>
        <strain evidence="2 3">DSM 18101</strain>
    </source>
</reference>